<proteinExistence type="inferred from homology"/>
<dbReference type="CDD" id="cd06558">
    <property type="entry name" value="crotonase-like"/>
    <property type="match status" value="1"/>
</dbReference>
<accession>A0A2K9MJH0</accession>
<dbReference type="Proteomes" id="UP000234882">
    <property type="component" value="Plasmid pCBA4604-01"/>
</dbReference>
<dbReference type="GO" id="GO:0003824">
    <property type="term" value="F:catalytic activity"/>
    <property type="evidence" value="ECO:0007669"/>
    <property type="project" value="InterPro"/>
</dbReference>
<dbReference type="SUPFAM" id="SSF52096">
    <property type="entry name" value="ClpP/crotonase"/>
    <property type="match status" value="1"/>
</dbReference>
<dbReference type="KEGG" id="paru:CYR75_15095"/>
<dbReference type="InterPro" id="IPR018376">
    <property type="entry name" value="Enoyl-CoA_hyd/isom_CS"/>
</dbReference>
<dbReference type="PROSITE" id="PS00166">
    <property type="entry name" value="ENOYL_COA_HYDRATASE"/>
    <property type="match status" value="1"/>
</dbReference>
<protein>
    <recommendedName>
        <fullName evidence="5">Enoyl-CoA hydratase/isomerase family protein</fullName>
    </recommendedName>
</protein>
<evidence type="ECO:0000256" key="2">
    <source>
        <dbReference type="RuleBase" id="RU003707"/>
    </source>
</evidence>
<organism evidence="3 4">
    <name type="scientific">Paracoccus jeotgali</name>
    <dbReference type="NCBI Taxonomy" id="2065379"/>
    <lineage>
        <taxon>Bacteria</taxon>
        <taxon>Pseudomonadati</taxon>
        <taxon>Pseudomonadota</taxon>
        <taxon>Alphaproteobacteria</taxon>
        <taxon>Rhodobacterales</taxon>
        <taxon>Paracoccaceae</taxon>
        <taxon>Paracoccus</taxon>
    </lineage>
</organism>
<reference evidence="3 4" key="1">
    <citation type="submission" date="2017-12" db="EMBL/GenBank/DDBJ databases">
        <title>Genomic analysis of Paracoccus sp. CBA4604.</title>
        <authorList>
            <person name="Roh S.W."/>
            <person name="Kim J.Y."/>
            <person name="Kim J.S."/>
        </authorList>
    </citation>
    <scope>NUCLEOTIDE SEQUENCE [LARGE SCALE GENOMIC DNA]</scope>
    <source>
        <strain evidence="3 4">CBA4604</strain>
        <plasmid evidence="4">pcba4604-01</plasmid>
    </source>
</reference>
<dbReference type="GO" id="GO:0006635">
    <property type="term" value="P:fatty acid beta-oxidation"/>
    <property type="evidence" value="ECO:0007669"/>
    <property type="project" value="TreeGrafter"/>
</dbReference>
<dbReference type="EMBL" id="CP025584">
    <property type="protein sequence ID" value="AUM75754.1"/>
    <property type="molecule type" value="Genomic_DNA"/>
</dbReference>
<keyword evidence="4" id="KW-1185">Reference proteome</keyword>
<sequence>MDWKMSIDLTWNDAKTVATVMLNRPETLNAMTADALDEVGHAFQQADAEGARIILLRGAGRSFCAGADRKQYPGFKTSEENIGRTQNAIEVGVQLKRGLMGTNALTIAQVHGHAVGGGLVMAMCCDMRFAADDARMSLPELKLALPLGWGALYRLIELVGTTRAWSLLAEFEELSGTQAVEAGLFSAAFAPDQLGQQVQQRIDALLQIDPEALFLTKRQFRAIAARASFGNIEELDGALLLGPLRGPHVREKFAGL</sequence>
<evidence type="ECO:0008006" key="5">
    <source>
        <dbReference type="Google" id="ProtNLM"/>
    </source>
</evidence>
<evidence type="ECO:0000313" key="3">
    <source>
        <dbReference type="EMBL" id="AUM75754.1"/>
    </source>
</evidence>
<evidence type="ECO:0000256" key="1">
    <source>
        <dbReference type="ARBA" id="ARBA00005254"/>
    </source>
</evidence>
<dbReference type="InterPro" id="IPR029045">
    <property type="entry name" value="ClpP/crotonase-like_dom_sf"/>
</dbReference>
<gene>
    <name evidence="3" type="ORF">CYR75_15095</name>
</gene>
<dbReference type="Gene3D" id="3.90.226.10">
    <property type="entry name" value="2-enoyl-CoA Hydratase, Chain A, domain 1"/>
    <property type="match status" value="1"/>
</dbReference>
<comment type="similarity">
    <text evidence="1 2">Belongs to the enoyl-CoA hydratase/isomerase family.</text>
</comment>
<evidence type="ECO:0000313" key="4">
    <source>
        <dbReference type="Proteomes" id="UP000234882"/>
    </source>
</evidence>
<geneLocation type="plasmid" evidence="4">
    <name>pcba4604-01</name>
</geneLocation>
<dbReference type="PANTHER" id="PTHR11941:SF54">
    <property type="entry name" value="ENOYL-COA HYDRATASE, MITOCHONDRIAL"/>
    <property type="match status" value="1"/>
</dbReference>
<dbReference type="InterPro" id="IPR001753">
    <property type="entry name" value="Enoyl-CoA_hydra/iso"/>
</dbReference>
<dbReference type="AlphaFoldDB" id="A0A2K9MJH0"/>
<keyword evidence="3" id="KW-0614">Plasmid</keyword>
<dbReference type="Pfam" id="PF00378">
    <property type="entry name" value="ECH_1"/>
    <property type="match status" value="1"/>
</dbReference>
<name>A0A2K9MJH0_9RHOB</name>
<dbReference type="PANTHER" id="PTHR11941">
    <property type="entry name" value="ENOYL-COA HYDRATASE-RELATED"/>
    <property type="match status" value="1"/>
</dbReference>